<evidence type="ECO:0000256" key="4">
    <source>
        <dbReference type="ARBA" id="ARBA00023098"/>
    </source>
</evidence>
<evidence type="ECO:0000259" key="10">
    <source>
        <dbReference type="Pfam" id="PF13622"/>
    </source>
</evidence>
<dbReference type="Pfam" id="PF02551">
    <property type="entry name" value="Acyl_CoA_thio"/>
    <property type="match status" value="1"/>
</dbReference>
<dbReference type="GO" id="GO:0009062">
    <property type="term" value="P:fatty acid catabolic process"/>
    <property type="evidence" value="ECO:0007669"/>
    <property type="project" value="TreeGrafter"/>
</dbReference>
<keyword evidence="3" id="KW-0378">Hydrolase</keyword>
<protein>
    <recommendedName>
        <fullName evidence="7">Acyl-CoA thioesterase 2</fullName>
        <ecNumber evidence="5">3.1.2.20</ecNumber>
    </recommendedName>
    <alternativeName>
        <fullName evidence="8">Thioesterase II</fullName>
    </alternativeName>
</protein>
<proteinExistence type="inferred from homology"/>
<dbReference type="EC" id="3.1.2.20" evidence="5"/>
<evidence type="ECO:0000313" key="11">
    <source>
        <dbReference type="EMBL" id="MBC3767487.1"/>
    </source>
</evidence>
<evidence type="ECO:0000259" key="9">
    <source>
        <dbReference type="Pfam" id="PF02551"/>
    </source>
</evidence>
<dbReference type="AlphaFoldDB" id="A0A8J6IYB5"/>
<evidence type="ECO:0000256" key="2">
    <source>
        <dbReference type="ARBA" id="ARBA00011881"/>
    </source>
</evidence>
<feature type="domain" description="Acyl-CoA thioesterase-like N-terminal HotDog" evidence="10">
    <location>
        <begin position="24"/>
        <end position="107"/>
    </location>
</feature>
<dbReference type="PANTHER" id="PTHR11066">
    <property type="entry name" value="ACYL-COA THIOESTERASE"/>
    <property type="match status" value="1"/>
</dbReference>
<evidence type="ECO:0000256" key="5">
    <source>
        <dbReference type="ARBA" id="ARBA00038894"/>
    </source>
</evidence>
<dbReference type="Pfam" id="PF13622">
    <property type="entry name" value="4HBT_3"/>
    <property type="match status" value="1"/>
</dbReference>
<evidence type="ECO:0000313" key="12">
    <source>
        <dbReference type="Proteomes" id="UP000601768"/>
    </source>
</evidence>
<comment type="subunit">
    <text evidence="2">Homotetramer.</text>
</comment>
<dbReference type="GO" id="GO:0005829">
    <property type="term" value="C:cytosol"/>
    <property type="evidence" value="ECO:0007669"/>
    <property type="project" value="TreeGrafter"/>
</dbReference>
<evidence type="ECO:0000256" key="1">
    <source>
        <dbReference type="ARBA" id="ARBA00006538"/>
    </source>
</evidence>
<evidence type="ECO:0000256" key="6">
    <source>
        <dbReference type="ARBA" id="ARBA00050943"/>
    </source>
</evidence>
<evidence type="ECO:0000256" key="3">
    <source>
        <dbReference type="ARBA" id="ARBA00022801"/>
    </source>
</evidence>
<comment type="caution">
    <text evidence="11">The sequence shown here is derived from an EMBL/GenBank/DDBJ whole genome shotgun (WGS) entry which is preliminary data.</text>
</comment>
<accession>A0A8J6IYB5</accession>
<comment type="catalytic activity">
    <reaction evidence="6">
        <text>a fatty acyl-CoA + H2O = a fatty acid + CoA + H(+)</text>
        <dbReference type="Rhea" id="RHEA:16781"/>
        <dbReference type="ChEBI" id="CHEBI:15377"/>
        <dbReference type="ChEBI" id="CHEBI:15378"/>
        <dbReference type="ChEBI" id="CHEBI:28868"/>
        <dbReference type="ChEBI" id="CHEBI:57287"/>
        <dbReference type="ChEBI" id="CHEBI:77636"/>
        <dbReference type="EC" id="3.1.2.20"/>
    </reaction>
    <physiologicalReaction direction="left-to-right" evidence="6">
        <dbReference type="Rhea" id="RHEA:16782"/>
    </physiologicalReaction>
</comment>
<reference evidence="11" key="1">
    <citation type="journal article" date="2018" name="Int. J. Syst. Evol. Microbiol.">
        <title>Neptunicella marina gen. nov., sp. nov., isolated from surface seawater.</title>
        <authorList>
            <person name="Liu X."/>
            <person name="Lai Q."/>
            <person name="Du Y."/>
            <person name="Zhang X."/>
            <person name="Liu Z."/>
            <person name="Sun F."/>
            <person name="Shao Z."/>
        </authorList>
    </citation>
    <scope>NUCLEOTIDE SEQUENCE</scope>
    <source>
        <strain evidence="11">S27-2</strain>
    </source>
</reference>
<feature type="domain" description="Acyl-CoA thioesterase 2 C-terminal" evidence="9">
    <location>
        <begin position="176"/>
        <end position="280"/>
    </location>
</feature>
<dbReference type="PANTHER" id="PTHR11066:SF34">
    <property type="entry name" value="ACYL-COENZYME A THIOESTERASE 8"/>
    <property type="match status" value="1"/>
</dbReference>
<dbReference type="Gene3D" id="2.40.160.210">
    <property type="entry name" value="Acyl-CoA thioesterase, double hotdog domain"/>
    <property type="match status" value="1"/>
</dbReference>
<sequence>MKEVKLSELLTLEQLETELYRGQSWDLGFRALFGGQVLGQALAAAQQTVAEGQVAHSLHSYFLLPGDASKAVVYDVESIRDGRSFCTRRVKAIQNGRTIFFMTVSFQFPETGLEHQFAQMPDVPAAETLTPEIECYRKLFANMPDSVKEKLSYHEPIDMRSVQSINPAAPESREPVRYVWMRANEALGADISMHQRMMAYASDYYFLVTALQPHGLSIMDKSIRMATIDHAIWFHREFDFNQWVLYCMDSPFAGNARGLVKGQFFDLDGNLIASTMQEGLVRHIQS</sequence>
<dbReference type="FunFam" id="2.40.160.210:FF:000001">
    <property type="entry name" value="Acyl-CoA thioesterase II"/>
    <property type="match status" value="1"/>
</dbReference>
<comment type="similarity">
    <text evidence="1">Belongs to the C/M/P thioester hydrolase family.</text>
</comment>
<dbReference type="CDD" id="cd03444">
    <property type="entry name" value="Thioesterase_II_repeat1"/>
    <property type="match status" value="1"/>
</dbReference>
<name>A0A8J6IYB5_9ALTE</name>
<keyword evidence="4" id="KW-0443">Lipid metabolism</keyword>
<dbReference type="GO" id="GO:0047617">
    <property type="term" value="F:fatty acyl-CoA hydrolase activity"/>
    <property type="evidence" value="ECO:0007669"/>
    <property type="project" value="UniProtKB-EC"/>
</dbReference>
<dbReference type="CDD" id="cd03445">
    <property type="entry name" value="Thioesterase_II_repeat2"/>
    <property type="match status" value="1"/>
</dbReference>
<dbReference type="InterPro" id="IPR049449">
    <property type="entry name" value="TesB_ACOT8-like_N"/>
</dbReference>
<dbReference type="RefSeq" id="WP_186508019.1">
    <property type="nucleotide sequence ID" value="NZ_JACNEP010000019.1"/>
</dbReference>
<dbReference type="InterPro" id="IPR025652">
    <property type="entry name" value="TesB_C"/>
</dbReference>
<dbReference type="InterPro" id="IPR042171">
    <property type="entry name" value="Acyl-CoA_hotdog"/>
</dbReference>
<evidence type="ECO:0000256" key="8">
    <source>
        <dbReference type="ARBA" id="ARBA00079653"/>
    </source>
</evidence>
<reference evidence="11" key="2">
    <citation type="submission" date="2020-08" db="EMBL/GenBank/DDBJ databases">
        <authorList>
            <person name="Lai Q."/>
        </authorList>
    </citation>
    <scope>NUCLEOTIDE SEQUENCE</scope>
    <source>
        <strain evidence="11">S27-2</strain>
    </source>
</reference>
<dbReference type="InterPro" id="IPR029069">
    <property type="entry name" value="HotDog_dom_sf"/>
</dbReference>
<evidence type="ECO:0000256" key="7">
    <source>
        <dbReference type="ARBA" id="ARBA00071120"/>
    </source>
</evidence>
<dbReference type="EMBL" id="JACNEP010000019">
    <property type="protein sequence ID" value="MBC3767487.1"/>
    <property type="molecule type" value="Genomic_DNA"/>
</dbReference>
<keyword evidence="12" id="KW-1185">Reference proteome</keyword>
<dbReference type="GO" id="GO:0006637">
    <property type="term" value="P:acyl-CoA metabolic process"/>
    <property type="evidence" value="ECO:0007669"/>
    <property type="project" value="InterPro"/>
</dbReference>
<dbReference type="InterPro" id="IPR003703">
    <property type="entry name" value="Acyl_CoA_thio"/>
</dbReference>
<organism evidence="11 12">
    <name type="scientific">Neptunicella marina</name>
    <dbReference type="NCBI Taxonomy" id="2125989"/>
    <lineage>
        <taxon>Bacteria</taxon>
        <taxon>Pseudomonadati</taxon>
        <taxon>Pseudomonadota</taxon>
        <taxon>Gammaproteobacteria</taxon>
        <taxon>Alteromonadales</taxon>
        <taxon>Alteromonadaceae</taxon>
        <taxon>Neptunicella</taxon>
    </lineage>
</organism>
<dbReference type="Proteomes" id="UP000601768">
    <property type="component" value="Unassembled WGS sequence"/>
</dbReference>
<dbReference type="SUPFAM" id="SSF54637">
    <property type="entry name" value="Thioesterase/thiol ester dehydrase-isomerase"/>
    <property type="match status" value="2"/>
</dbReference>
<gene>
    <name evidence="11" type="ORF">H8B19_16535</name>
</gene>